<feature type="non-terminal residue" evidence="1">
    <location>
        <position position="64"/>
    </location>
</feature>
<dbReference type="Gene3D" id="1.10.238.10">
    <property type="entry name" value="EF-hand"/>
    <property type="match status" value="1"/>
</dbReference>
<dbReference type="AlphaFoldDB" id="A0ABD0N3I2"/>
<proteinExistence type="predicted"/>
<reference evidence="1 2" key="1">
    <citation type="submission" date="2024-05" db="EMBL/GenBank/DDBJ databases">
        <title>Genome sequencing and assembly of Indian major carp, Cirrhinus mrigala (Hamilton, 1822).</title>
        <authorList>
            <person name="Mohindra V."/>
            <person name="Chowdhury L.M."/>
            <person name="Lal K."/>
            <person name="Jena J.K."/>
        </authorList>
    </citation>
    <scope>NUCLEOTIDE SEQUENCE [LARGE SCALE GENOMIC DNA]</scope>
    <source>
        <strain evidence="1">CM1030</strain>
        <tissue evidence="1">Blood</tissue>
    </source>
</reference>
<accession>A0ABD0N3I2</accession>
<dbReference type="EMBL" id="JAMKFB020000025">
    <property type="protein sequence ID" value="KAL0155697.1"/>
    <property type="molecule type" value="Genomic_DNA"/>
</dbReference>
<dbReference type="InterPro" id="IPR011992">
    <property type="entry name" value="EF-hand-dom_pair"/>
</dbReference>
<keyword evidence="2" id="KW-1185">Reference proteome</keyword>
<dbReference type="Proteomes" id="UP001529510">
    <property type="component" value="Unassembled WGS sequence"/>
</dbReference>
<comment type="caution">
    <text evidence="1">The sequence shown here is derived from an EMBL/GenBank/DDBJ whole genome shotgun (WGS) entry which is preliminary data.</text>
</comment>
<sequence>MGQSQSDEEVELTDIQPLYTKFMKECPSGALHLHEFRKIFGVQSTSEDEALYMETLFKSFDTNR</sequence>
<dbReference type="SUPFAM" id="SSF47473">
    <property type="entry name" value="EF-hand"/>
    <property type="match status" value="1"/>
</dbReference>
<gene>
    <name evidence="1" type="ORF">M9458_049960</name>
</gene>
<evidence type="ECO:0000313" key="1">
    <source>
        <dbReference type="EMBL" id="KAL0155697.1"/>
    </source>
</evidence>
<name>A0ABD0N3I2_CIRMR</name>
<organism evidence="1 2">
    <name type="scientific">Cirrhinus mrigala</name>
    <name type="common">Mrigala</name>
    <dbReference type="NCBI Taxonomy" id="683832"/>
    <lineage>
        <taxon>Eukaryota</taxon>
        <taxon>Metazoa</taxon>
        <taxon>Chordata</taxon>
        <taxon>Craniata</taxon>
        <taxon>Vertebrata</taxon>
        <taxon>Euteleostomi</taxon>
        <taxon>Actinopterygii</taxon>
        <taxon>Neopterygii</taxon>
        <taxon>Teleostei</taxon>
        <taxon>Ostariophysi</taxon>
        <taxon>Cypriniformes</taxon>
        <taxon>Cyprinidae</taxon>
        <taxon>Labeoninae</taxon>
        <taxon>Labeonini</taxon>
        <taxon>Cirrhinus</taxon>
    </lineage>
</organism>
<evidence type="ECO:0000313" key="2">
    <source>
        <dbReference type="Proteomes" id="UP001529510"/>
    </source>
</evidence>
<protein>
    <submittedName>
        <fullName evidence="1">Uncharacterized protein</fullName>
    </submittedName>
</protein>